<dbReference type="Proteomes" id="UP001220022">
    <property type="component" value="Unassembled WGS sequence"/>
</dbReference>
<dbReference type="InterPro" id="IPR007278">
    <property type="entry name" value="DUF397"/>
</dbReference>
<proteinExistence type="predicted"/>
<keyword evidence="3" id="KW-1185">Reference proteome</keyword>
<reference evidence="2 3" key="1">
    <citation type="submission" date="2023-03" db="EMBL/GenBank/DDBJ databases">
        <title>Draft genome sequence of type strain Streptomyces ferralitis JCM 14344.</title>
        <authorList>
            <person name="Klaysubun C."/>
            <person name="Duangmal K."/>
        </authorList>
    </citation>
    <scope>NUCLEOTIDE SEQUENCE [LARGE SCALE GENOMIC DNA]</scope>
    <source>
        <strain evidence="2 3">JCM 14344</strain>
    </source>
</reference>
<comment type="caution">
    <text evidence="2">The sequence shown here is derived from an EMBL/GenBank/DDBJ whole genome shotgun (WGS) entry which is preliminary data.</text>
</comment>
<dbReference type="EMBL" id="JARHTQ010000023">
    <property type="protein sequence ID" value="MDF2259509.1"/>
    <property type="molecule type" value="Genomic_DNA"/>
</dbReference>
<evidence type="ECO:0000313" key="2">
    <source>
        <dbReference type="EMBL" id="MDF2259509.1"/>
    </source>
</evidence>
<dbReference type="RefSeq" id="WP_275819185.1">
    <property type="nucleotide sequence ID" value="NZ_BAAANM010000002.1"/>
</dbReference>
<evidence type="ECO:0000259" key="1">
    <source>
        <dbReference type="Pfam" id="PF04149"/>
    </source>
</evidence>
<protein>
    <submittedName>
        <fullName evidence="2">DUF397 domain-containing protein</fullName>
    </submittedName>
</protein>
<dbReference type="Pfam" id="PF04149">
    <property type="entry name" value="DUF397"/>
    <property type="match status" value="1"/>
</dbReference>
<gene>
    <name evidence="2" type="ORF">P2L57_28485</name>
</gene>
<accession>A0ABT5Z6Y5</accession>
<organism evidence="2 3">
    <name type="scientific">Streptantibioticus ferralitis</name>
    <dbReference type="NCBI Taxonomy" id="236510"/>
    <lineage>
        <taxon>Bacteria</taxon>
        <taxon>Bacillati</taxon>
        <taxon>Actinomycetota</taxon>
        <taxon>Actinomycetes</taxon>
        <taxon>Kitasatosporales</taxon>
        <taxon>Streptomycetaceae</taxon>
        <taxon>Streptantibioticus</taxon>
    </lineage>
</organism>
<sequence length="68" mass="7463">MTRIPSAGDGSARWFKSSYSTNEHGSDCVEVALVPGAIHVRDSKDPHGPQLMFTPEAWARFVAFASER</sequence>
<evidence type="ECO:0000313" key="3">
    <source>
        <dbReference type="Proteomes" id="UP001220022"/>
    </source>
</evidence>
<feature type="domain" description="DUF397" evidence="1">
    <location>
        <begin position="12"/>
        <end position="64"/>
    </location>
</feature>
<name>A0ABT5Z6Y5_9ACTN</name>